<organism evidence="1">
    <name type="scientific">marine metagenome</name>
    <dbReference type="NCBI Taxonomy" id="408172"/>
    <lineage>
        <taxon>unclassified sequences</taxon>
        <taxon>metagenomes</taxon>
        <taxon>ecological metagenomes</taxon>
    </lineage>
</organism>
<sequence>FKYIVGVEMLWVTFVQFDSMKQIVSANKIL</sequence>
<evidence type="ECO:0000313" key="1">
    <source>
        <dbReference type="EMBL" id="SVB69866.1"/>
    </source>
</evidence>
<proteinExistence type="predicted"/>
<reference evidence="1" key="1">
    <citation type="submission" date="2018-05" db="EMBL/GenBank/DDBJ databases">
        <authorList>
            <person name="Lanie J.A."/>
            <person name="Ng W.-L."/>
            <person name="Kazmierczak K.M."/>
            <person name="Andrzejewski T.M."/>
            <person name="Davidsen T.M."/>
            <person name="Wayne K.J."/>
            <person name="Tettelin H."/>
            <person name="Glass J.I."/>
            <person name="Rusch D."/>
            <person name="Podicherti R."/>
            <person name="Tsui H.-C.T."/>
            <person name="Winkler M.E."/>
        </authorList>
    </citation>
    <scope>NUCLEOTIDE SEQUENCE</scope>
</reference>
<name>A0A382G3I5_9ZZZZ</name>
<protein>
    <submittedName>
        <fullName evidence="1">Uncharacterized protein</fullName>
    </submittedName>
</protein>
<dbReference type="AlphaFoldDB" id="A0A382G3I5"/>
<gene>
    <name evidence="1" type="ORF">METZ01_LOCUS222720</name>
</gene>
<dbReference type="EMBL" id="UINC01053399">
    <property type="protein sequence ID" value="SVB69866.1"/>
    <property type="molecule type" value="Genomic_DNA"/>
</dbReference>
<accession>A0A382G3I5</accession>
<feature type="non-terminal residue" evidence="1">
    <location>
        <position position="1"/>
    </location>
</feature>